<sequence length="519" mass="59398">MNMLPAKIKNNYFVFFLAAFIVLHASLLNANAAEWGDSYRILRASQFIRQLSYPQDEKRPPLFSALLATYPPNVDPVRWGRVLMLAVSVCSFYVFYLLSKQLLGQNENAVYLALMLFMFNPVYLYWSIRIMADVPFALLAMLAVYLYTLWKKNPTVWRYVILGLITGLAILTRFEGYVLLGSFLLAIGIEQRKKLATALAYPATALVTILPYLLYVNPLSSKYLTEPANRVYDLKTLLVFLVSLLFLFGFTSALYFAFFNRRNLWMILKENRVVLFFVGFELLLILVWPAAIPRLFVAIIPFLIILLAKCITAYFDGEIFHKAKFFILRLFDKDFYVVQLFVVMGLLALYIASLFLFSLQFLVIAKYAFLALVAVGLVNIVAIIFRARTIFVVSMCVSCLIWSFAVIWMHKDIFKQLNSAGVLAKTLPGPIAYNDVSALTPWHLGDKGVYIDLTNKEKGSYERLVDENIRYVMVTNEHNPQLKYDLGKRPFLLLVKEFRGTVNGQEFFTFVAEVLPGGK</sequence>
<dbReference type="EMBL" id="LCMF01000014">
    <property type="protein sequence ID" value="KKU30736.1"/>
    <property type="molecule type" value="Genomic_DNA"/>
</dbReference>
<feature type="transmembrane region" description="Helical" evidence="1">
    <location>
        <begin position="390"/>
        <end position="409"/>
    </location>
</feature>
<keyword evidence="1" id="KW-0472">Membrane</keyword>
<feature type="transmembrane region" description="Helical" evidence="1">
    <location>
        <begin position="295"/>
        <end position="315"/>
    </location>
</feature>
<keyword evidence="1" id="KW-1133">Transmembrane helix</keyword>
<feature type="domain" description="Glycosyltransferase RgtA/B/C/D-like" evidence="2">
    <location>
        <begin position="77"/>
        <end position="213"/>
    </location>
</feature>
<feature type="transmembrane region" description="Helical" evidence="1">
    <location>
        <begin position="335"/>
        <end position="357"/>
    </location>
</feature>
<gene>
    <name evidence="3" type="ORF">UX44_C0014G0016</name>
</gene>
<dbReference type="AlphaFoldDB" id="A0A0G1PDB4"/>
<evidence type="ECO:0000259" key="2">
    <source>
        <dbReference type="Pfam" id="PF13231"/>
    </source>
</evidence>
<dbReference type="InterPro" id="IPR038731">
    <property type="entry name" value="RgtA/B/C-like"/>
</dbReference>
<reference evidence="3 4" key="1">
    <citation type="journal article" date="2015" name="Nature">
        <title>rRNA introns, odd ribosomes, and small enigmatic genomes across a large radiation of phyla.</title>
        <authorList>
            <person name="Brown C.T."/>
            <person name="Hug L.A."/>
            <person name="Thomas B.C."/>
            <person name="Sharon I."/>
            <person name="Castelle C.J."/>
            <person name="Singh A."/>
            <person name="Wilkins M.J."/>
            <person name="Williams K.H."/>
            <person name="Banfield J.F."/>
        </authorList>
    </citation>
    <scope>NUCLEOTIDE SEQUENCE [LARGE SCALE GENOMIC DNA]</scope>
</reference>
<accession>A0A0G1PDB4</accession>
<protein>
    <recommendedName>
        <fullName evidence="2">Glycosyltransferase RgtA/B/C/D-like domain-containing protein</fullName>
    </recommendedName>
</protein>
<organism evidence="3 4">
    <name type="scientific">candidate division WWE3 bacterium GW2011_GWA1_46_21</name>
    <dbReference type="NCBI Taxonomy" id="1619107"/>
    <lineage>
        <taxon>Bacteria</taxon>
        <taxon>Katanobacteria</taxon>
    </lineage>
</organism>
<feature type="transmembrane region" description="Helical" evidence="1">
    <location>
        <begin position="162"/>
        <end position="189"/>
    </location>
</feature>
<evidence type="ECO:0000256" key="1">
    <source>
        <dbReference type="SAM" id="Phobius"/>
    </source>
</evidence>
<dbReference type="Proteomes" id="UP000034732">
    <property type="component" value="Unassembled WGS sequence"/>
</dbReference>
<feature type="transmembrane region" description="Helical" evidence="1">
    <location>
        <begin position="195"/>
        <end position="216"/>
    </location>
</feature>
<feature type="transmembrane region" description="Helical" evidence="1">
    <location>
        <begin position="364"/>
        <end position="384"/>
    </location>
</feature>
<keyword evidence="1" id="KW-0812">Transmembrane</keyword>
<evidence type="ECO:0000313" key="3">
    <source>
        <dbReference type="EMBL" id="KKU30736.1"/>
    </source>
</evidence>
<proteinExistence type="predicted"/>
<feature type="transmembrane region" description="Helical" evidence="1">
    <location>
        <begin position="237"/>
        <end position="259"/>
    </location>
</feature>
<feature type="transmembrane region" description="Helical" evidence="1">
    <location>
        <begin position="110"/>
        <end position="128"/>
    </location>
</feature>
<dbReference type="Pfam" id="PF13231">
    <property type="entry name" value="PMT_2"/>
    <property type="match status" value="1"/>
</dbReference>
<evidence type="ECO:0000313" key="4">
    <source>
        <dbReference type="Proteomes" id="UP000034732"/>
    </source>
</evidence>
<feature type="transmembrane region" description="Helical" evidence="1">
    <location>
        <begin position="271"/>
        <end position="288"/>
    </location>
</feature>
<comment type="caution">
    <text evidence="3">The sequence shown here is derived from an EMBL/GenBank/DDBJ whole genome shotgun (WGS) entry which is preliminary data.</text>
</comment>
<name>A0A0G1PDB4_UNCKA</name>
<feature type="transmembrane region" description="Helical" evidence="1">
    <location>
        <begin position="79"/>
        <end position="98"/>
    </location>
</feature>